<comment type="caution">
    <text evidence="14">The sequence shown here is derived from an EMBL/GenBank/DDBJ whole genome shotgun (WGS) entry which is preliminary data.</text>
</comment>
<dbReference type="Proteomes" id="UP000775179">
    <property type="component" value="Unassembled WGS sequence"/>
</dbReference>
<sequence length="664" mass="74356">MRRKKLLAMLIATQLVATSFVFSGCGSTSKKSASGDKDTVNLRIMATTDMHSNLMDYDYYTDSPTEKLGMVKISTLIKEAKKEVDPNNNLEDYIDNAIVVDNGDDIQGTPLADYYNRVEQTKKGEKSPIYETLEKMNYDIGNIGNHEFNYGLDYLKQLLGDTTLPTVNANVYEADGKTNVFTPYQIIEEKVMDSNGKEQTIKIGVIGFVPPQILSWDKINLDGKVVVKDIKKTAEEFVPKIKEDGADIVIALSHSGYGDGKYEEGKEDEAYELTKIKGIDAVVTGHSHDQFPNKKYEKLGNVDIEKGTMNGIPTVQPLNYAKELGIIDLKLEKDGDKWKVADGKSEVRTAKGVENDKDLVEFLKPYHEKILNYINSPVGQIAKNINSYFALVADNAGMQIITDAEKEYVEKLRLNNLEEIKAYKDLPLLASTAPLKAGLTEGGINAEDYFDLKQGDLKIKDVSNLYKYPNMLAIVKVTGAEVREWLEMSAGQFNKLEKNNSEAQDLINTNYPGFNFDIIDGVTYDIDVTEDAKYDKEGNIVNEKANRIKNLSFNGSPIDDKQEFLVVTNNYRAGGGGHFPCLKNGDKLVYLAPDETRQIISDYIKEHSPVPCERDDNWRLVGEGVKAKFISNEKAEEYVNEYKGITSVDKAGDKLKNYVYDLNK</sequence>
<dbReference type="RefSeq" id="WP_021875443.1">
    <property type="nucleotide sequence ID" value="NZ_CP018630.1"/>
</dbReference>
<dbReference type="PROSITE" id="PS00785">
    <property type="entry name" value="5_NUCLEOTIDASE_1"/>
    <property type="match status" value="1"/>
</dbReference>
<comment type="catalytic activity">
    <reaction evidence="2">
        <text>a nucleoside 2',3'-cyclic phosphate + H2O = a nucleoside 3'-phosphate + H(+)</text>
        <dbReference type="Rhea" id="RHEA:19621"/>
        <dbReference type="ChEBI" id="CHEBI:15377"/>
        <dbReference type="ChEBI" id="CHEBI:15378"/>
        <dbReference type="ChEBI" id="CHEBI:66949"/>
        <dbReference type="ChEBI" id="CHEBI:66954"/>
        <dbReference type="EC" id="3.1.4.16"/>
    </reaction>
</comment>
<keyword evidence="9 11" id="KW-0378">Hydrolase</keyword>
<organism evidence="14 15">
    <name type="scientific">Clostridium chauvoei</name>
    <dbReference type="NCBI Taxonomy" id="46867"/>
    <lineage>
        <taxon>Bacteria</taxon>
        <taxon>Bacillati</taxon>
        <taxon>Bacillota</taxon>
        <taxon>Clostridia</taxon>
        <taxon>Eubacteriales</taxon>
        <taxon>Clostridiaceae</taxon>
        <taxon>Clostridium</taxon>
    </lineage>
</organism>
<comment type="cofactor">
    <cofactor evidence="3">
        <name>a divalent metal cation</name>
        <dbReference type="ChEBI" id="CHEBI:60240"/>
    </cofactor>
</comment>
<dbReference type="Pfam" id="PF02872">
    <property type="entry name" value="5_nucleotid_C"/>
    <property type="match status" value="1"/>
</dbReference>
<dbReference type="Gene3D" id="3.60.21.10">
    <property type="match status" value="1"/>
</dbReference>
<dbReference type="PANTHER" id="PTHR11575">
    <property type="entry name" value="5'-NUCLEOTIDASE-RELATED"/>
    <property type="match status" value="1"/>
</dbReference>
<dbReference type="InterPro" id="IPR006179">
    <property type="entry name" value="5_nucleotidase/apyrase"/>
</dbReference>
<evidence type="ECO:0000313" key="14">
    <source>
        <dbReference type="EMBL" id="MBX7291234.1"/>
    </source>
</evidence>
<dbReference type="InterPro" id="IPR029052">
    <property type="entry name" value="Metallo-depent_PP-like"/>
</dbReference>
<dbReference type="InterPro" id="IPR006146">
    <property type="entry name" value="5'-Nucleotdase_CS"/>
</dbReference>
<keyword evidence="8 11" id="KW-0547">Nucleotide-binding</keyword>
<dbReference type="InterPro" id="IPR008334">
    <property type="entry name" value="5'-Nucleotdase_C"/>
</dbReference>
<proteinExistence type="inferred from homology"/>
<comment type="subcellular location">
    <subcellularLocation>
        <location evidence="4">Cell envelope</location>
    </subcellularLocation>
</comment>
<keyword evidence="7 11" id="KW-0732">Signal</keyword>
<dbReference type="NCBIfam" id="NF006938">
    <property type="entry name" value="PRK09420.1"/>
    <property type="match status" value="1"/>
</dbReference>
<evidence type="ECO:0000256" key="2">
    <source>
        <dbReference type="ARBA" id="ARBA00001730"/>
    </source>
</evidence>
<evidence type="ECO:0000256" key="11">
    <source>
        <dbReference type="RuleBase" id="RU362119"/>
    </source>
</evidence>
<dbReference type="InterPro" id="IPR004843">
    <property type="entry name" value="Calcineurin-like_PHP"/>
</dbReference>
<evidence type="ECO:0000313" key="15">
    <source>
        <dbReference type="Proteomes" id="UP000775179"/>
    </source>
</evidence>
<feature type="signal peptide" evidence="11">
    <location>
        <begin position="1"/>
        <end position="23"/>
    </location>
</feature>
<evidence type="ECO:0000259" key="13">
    <source>
        <dbReference type="Pfam" id="PF02872"/>
    </source>
</evidence>
<dbReference type="PRINTS" id="PR01607">
    <property type="entry name" value="APYRASEFAMLY"/>
</dbReference>
<dbReference type="Gene3D" id="3.90.780.10">
    <property type="entry name" value="5'-Nucleotidase, C-terminal domain"/>
    <property type="match status" value="1"/>
</dbReference>
<dbReference type="GO" id="GO:0008663">
    <property type="term" value="F:2',3'-cyclic-nucleotide 2'-phosphodiesterase activity"/>
    <property type="evidence" value="ECO:0007669"/>
    <property type="project" value="UniProtKB-EC"/>
</dbReference>
<dbReference type="EMBL" id="JAIFTX010000020">
    <property type="protein sequence ID" value="MBX7291234.1"/>
    <property type="molecule type" value="Genomic_DNA"/>
</dbReference>
<dbReference type="SUPFAM" id="SSF55816">
    <property type="entry name" value="5'-nucleotidase (syn. UDP-sugar hydrolase), C-terminal domain"/>
    <property type="match status" value="1"/>
</dbReference>
<dbReference type="CDD" id="cd07410">
    <property type="entry name" value="MPP_CpdB_N"/>
    <property type="match status" value="1"/>
</dbReference>
<name>A0ABD4RIF0_9CLOT</name>
<dbReference type="PANTHER" id="PTHR11575:SF6">
    <property type="entry name" value="2',3'-CYCLIC-NUCLEOTIDE 2'-PHOSPHODIESTERASE_3'-NUCLEOTIDASE"/>
    <property type="match status" value="1"/>
</dbReference>
<accession>A0ABD4RIF0</accession>
<feature type="chain" id="PRO_5044526162" evidence="11">
    <location>
        <begin position="24"/>
        <end position="664"/>
    </location>
</feature>
<evidence type="ECO:0000256" key="10">
    <source>
        <dbReference type="ARBA" id="ARBA00023268"/>
    </source>
</evidence>
<dbReference type="GO" id="GO:0030313">
    <property type="term" value="C:cell envelope"/>
    <property type="evidence" value="ECO:0007669"/>
    <property type="project" value="UniProtKB-SubCell"/>
</dbReference>
<protein>
    <submittedName>
        <fullName evidence="14">Bifunctional 2',3'-cyclic-nucleotide 2'-phosphodiesterase/3'-nucleotidase</fullName>
    </submittedName>
</protein>
<dbReference type="AlphaFoldDB" id="A0ABD4RIF0"/>
<dbReference type="GO" id="GO:0046872">
    <property type="term" value="F:metal ion binding"/>
    <property type="evidence" value="ECO:0007669"/>
    <property type="project" value="UniProtKB-KW"/>
</dbReference>
<dbReference type="SUPFAM" id="SSF56300">
    <property type="entry name" value="Metallo-dependent phosphatases"/>
    <property type="match status" value="1"/>
</dbReference>
<evidence type="ECO:0000259" key="12">
    <source>
        <dbReference type="Pfam" id="PF00149"/>
    </source>
</evidence>
<dbReference type="InterPro" id="IPR041827">
    <property type="entry name" value="CpdB_N"/>
</dbReference>
<dbReference type="Pfam" id="PF00149">
    <property type="entry name" value="Metallophos"/>
    <property type="match status" value="1"/>
</dbReference>
<dbReference type="KEGG" id="cchv:BTM20_06195"/>
<feature type="domain" description="5'-Nucleotidase C-terminal" evidence="13">
    <location>
        <begin position="436"/>
        <end position="583"/>
    </location>
</feature>
<evidence type="ECO:0000256" key="8">
    <source>
        <dbReference type="ARBA" id="ARBA00022741"/>
    </source>
</evidence>
<feature type="domain" description="Calcineurin-like phosphoesterase" evidence="12">
    <location>
        <begin position="42"/>
        <end position="289"/>
    </location>
</feature>
<dbReference type="PROSITE" id="PS51257">
    <property type="entry name" value="PROKAR_LIPOPROTEIN"/>
    <property type="match status" value="1"/>
</dbReference>
<keyword evidence="6" id="KW-0479">Metal-binding</keyword>
<evidence type="ECO:0000256" key="7">
    <source>
        <dbReference type="ARBA" id="ARBA00022729"/>
    </source>
</evidence>
<keyword evidence="10" id="KW-0511">Multifunctional enzyme</keyword>
<evidence type="ECO:0000256" key="3">
    <source>
        <dbReference type="ARBA" id="ARBA00001968"/>
    </source>
</evidence>
<comment type="similarity">
    <text evidence="5 11">Belongs to the 5'-nucleotidase family.</text>
</comment>
<dbReference type="InterPro" id="IPR036907">
    <property type="entry name" value="5'-Nucleotdase_C_sf"/>
</dbReference>
<dbReference type="GO" id="GO:0008254">
    <property type="term" value="F:3'-nucleotidase activity"/>
    <property type="evidence" value="ECO:0007669"/>
    <property type="project" value="UniProtKB-EC"/>
</dbReference>
<evidence type="ECO:0000256" key="4">
    <source>
        <dbReference type="ARBA" id="ARBA00004196"/>
    </source>
</evidence>
<evidence type="ECO:0000256" key="6">
    <source>
        <dbReference type="ARBA" id="ARBA00022723"/>
    </source>
</evidence>
<dbReference type="PROSITE" id="PS00786">
    <property type="entry name" value="5_NUCLEOTIDASE_2"/>
    <property type="match status" value="1"/>
</dbReference>
<comment type="catalytic activity">
    <reaction evidence="1">
        <text>a ribonucleoside 3'-phosphate + H2O = a ribonucleoside + phosphate</text>
        <dbReference type="Rhea" id="RHEA:10144"/>
        <dbReference type="ChEBI" id="CHEBI:13197"/>
        <dbReference type="ChEBI" id="CHEBI:15377"/>
        <dbReference type="ChEBI" id="CHEBI:18254"/>
        <dbReference type="ChEBI" id="CHEBI:43474"/>
        <dbReference type="EC" id="3.1.3.6"/>
    </reaction>
</comment>
<reference evidence="14 15" key="1">
    <citation type="submission" date="2021-08" db="EMBL/GenBank/DDBJ databases">
        <title>Genome sequence analysis of Clostridium chauvoei strains of European origin and evaluation of typing options for outbreak investigations.</title>
        <authorList>
            <person name="Abdel-Glil M."/>
            <person name="Thomas P."/>
            <person name="Seyboldt C."/>
        </authorList>
    </citation>
    <scope>NUCLEOTIDE SEQUENCE [LARGE SCALE GENOMIC DNA]</scope>
    <source>
        <strain evidence="14 15">S0260-09</strain>
    </source>
</reference>
<gene>
    <name evidence="14" type="ORF">K4H94_09420</name>
</gene>
<evidence type="ECO:0000256" key="1">
    <source>
        <dbReference type="ARBA" id="ARBA00000527"/>
    </source>
</evidence>
<dbReference type="GO" id="GO:0000166">
    <property type="term" value="F:nucleotide binding"/>
    <property type="evidence" value="ECO:0007669"/>
    <property type="project" value="UniProtKB-KW"/>
</dbReference>
<evidence type="ECO:0000256" key="9">
    <source>
        <dbReference type="ARBA" id="ARBA00022801"/>
    </source>
</evidence>
<evidence type="ECO:0000256" key="5">
    <source>
        <dbReference type="ARBA" id="ARBA00006654"/>
    </source>
</evidence>
<dbReference type="GeneID" id="66301450"/>